<dbReference type="OMA" id="MKSLTWY"/>
<feature type="compositionally biased region" description="Acidic residues" evidence="1">
    <location>
        <begin position="43"/>
        <end position="55"/>
    </location>
</feature>
<name>A0A7M7GHK3_STRPU</name>
<dbReference type="RefSeq" id="XP_003727691.1">
    <property type="nucleotide sequence ID" value="XM_003727643.3"/>
</dbReference>
<proteinExistence type="predicted"/>
<dbReference type="InterPro" id="IPR029526">
    <property type="entry name" value="PGBD"/>
</dbReference>
<feature type="compositionally biased region" description="Low complexity" evidence="1">
    <location>
        <begin position="82"/>
        <end position="95"/>
    </location>
</feature>
<dbReference type="GeneID" id="100890219"/>
<feature type="region of interest" description="Disordered" evidence="1">
    <location>
        <begin position="32"/>
        <end position="194"/>
    </location>
</feature>
<evidence type="ECO:0000313" key="3">
    <source>
        <dbReference type="EnsemblMetazoa" id="XP_003727691"/>
    </source>
</evidence>
<dbReference type="OrthoDB" id="9985837at2759"/>
<reference evidence="3" key="2">
    <citation type="submission" date="2021-01" db="UniProtKB">
        <authorList>
            <consortium name="EnsemblMetazoa"/>
        </authorList>
    </citation>
    <scope>IDENTIFICATION</scope>
</reference>
<evidence type="ECO:0000313" key="4">
    <source>
        <dbReference type="Proteomes" id="UP000007110"/>
    </source>
</evidence>
<evidence type="ECO:0000259" key="2">
    <source>
        <dbReference type="Pfam" id="PF13843"/>
    </source>
</evidence>
<accession>A0A7M7GHK3</accession>
<dbReference type="InParanoid" id="A0A7M7GHK3"/>
<dbReference type="Pfam" id="PF13843">
    <property type="entry name" value="DDE_Tnp_1_7"/>
    <property type="match status" value="1"/>
</dbReference>
<feature type="compositionally biased region" description="Basic residues" evidence="1">
    <location>
        <begin position="146"/>
        <end position="162"/>
    </location>
</feature>
<dbReference type="AlphaFoldDB" id="A0A7M7GHK3"/>
<dbReference type="KEGG" id="spu:100890219"/>
<protein>
    <recommendedName>
        <fullName evidence="2">PiggyBac transposable element-derived protein domain-containing protein</fullName>
    </recommendedName>
</protein>
<dbReference type="Proteomes" id="UP000007110">
    <property type="component" value="Unassembled WGS sequence"/>
</dbReference>
<feature type="compositionally biased region" description="Basic and acidic residues" evidence="1">
    <location>
        <begin position="72"/>
        <end position="81"/>
    </location>
</feature>
<organism evidence="3 4">
    <name type="scientific">Strongylocentrotus purpuratus</name>
    <name type="common">Purple sea urchin</name>
    <dbReference type="NCBI Taxonomy" id="7668"/>
    <lineage>
        <taxon>Eukaryota</taxon>
        <taxon>Metazoa</taxon>
        <taxon>Echinodermata</taxon>
        <taxon>Eleutherozoa</taxon>
        <taxon>Echinozoa</taxon>
        <taxon>Echinoidea</taxon>
        <taxon>Euechinoidea</taxon>
        <taxon>Echinacea</taxon>
        <taxon>Camarodonta</taxon>
        <taxon>Echinidea</taxon>
        <taxon>Strongylocentrotidae</taxon>
        <taxon>Strongylocentrotus</taxon>
    </lineage>
</organism>
<dbReference type="PANTHER" id="PTHR46599:SF3">
    <property type="entry name" value="PIGGYBAC TRANSPOSABLE ELEMENT-DERIVED PROTEIN 4"/>
    <property type="match status" value="1"/>
</dbReference>
<dbReference type="PANTHER" id="PTHR46599">
    <property type="entry name" value="PIGGYBAC TRANSPOSABLE ELEMENT-DERIVED PROTEIN 4"/>
    <property type="match status" value="1"/>
</dbReference>
<dbReference type="EnsemblMetazoa" id="XM_003727643">
    <property type="protein sequence ID" value="XP_003727691"/>
    <property type="gene ID" value="LOC100890219"/>
</dbReference>
<feature type="domain" description="PiggyBac transposable element-derived protein" evidence="2">
    <location>
        <begin position="200"/>
        <end position="570"/>
    </location>
</feature>
<evidence type="ECO:0000256" key="1">
    <source>
        <dbReference type="SAM" id="MobiDB-lite"/>
    </source>
</evidence>
<keyword evidence="4" id="KW-1185">Reference proteome</keyword>
<reference evidence="4" key="1">
    <citation type="submission" date="2015-02" db="EMBL/GenBank/DDBJ databases">
        <title>Genome sequencing for Strongylocentrotus purpuratus.</title>
        <authorList>
            <person name="Murali S."/>
            <person name="Liu Y."/>
            <person name="Vee V."/>
            <person name="English A."/>
            <person name="Wang M."/>
            <person name="Skinner E."/>
            <person name="Han Y."/>
            <person name="Muzny D.M."/>
            <person name="Worley K.C."/>
            <person name="Gibbs R.A."/>
        </authorList>
    </citation>
    <scope>NUCLEOTIDE SEQUENCE</scope>
</reference>
<sequence length="690" mass="79829">MASSSEYDSSDSETDNIPLKLVRKLHRRNEKIADKLNAGGYLDFDEIDDEEDSDHGDDRESSESDTYSDFATHIDGDDSDHVASVSASTSRSTARICTAIPNPVPIQISPPQSPAQPDDEDSDEAMPSAPESSDEEAEQQLIAERGRKKARGRPPGRRRVRDRSRTPPRQWTDNVTDSAGKRFTGPQPGPTGNFATLSEAETFQLLFTDEFLNEIVLLTNKNFERKKLKSPTKHKMKWYPVTRAELETWFGVIIGMGLLQLKGDIRKYWSVKHKLTRTDGFPEVFPRDRFLQVLRYIHFVDEEIAITNRQLAGFDKFYKIRYIFNYLVPKFQEVYNPERDVAIDESMIKGQARMPARQFMKNKPTRWGLKVFALAESQSAYVLNLDLYEGKTQGERQNTFNVVTNLSQNYRGFGHVIFMDNFYTSVPLFNALYTSGFMAVGTLRENRKYLPSETVGKKKQQVKQLARGETLWRQSDKLYCVTWKDTKPVYILSTVPLKKETQPVHRMAKRNGQWTRIEIERPDIVGLYNKHMGGVDLADKKIACYKRQTKSLKWYHKVIWYMLDIAVLNACILYNKSHNTKVKLRDFRERLSTSLIAGRTYRKTPSPPPHDNVVRFNRTLNHAPKKMETASTCKIHLQRVDTIYTCSVCEVRMCPDPCFSRYHYMDKFAYNDPERQHKKKARKKLKLVCN</sequence>